<evidence type="ECO:0000313" key="7">
    <source>
        <dbReference type="Proteomes" id="UP001242480"/>
    </source>
</evidence>
<keyword evidence="5" id="KW-0574">Periplasm</keyword>
<dbReference type="InterPro" id="IPR050490">
    <property type="entry name" value="Bact_solute-bd_prot1"/>
</dbReference>
<evidence type="ECO:0000256" key="2">
    <source>
        <dbReference type="ARBA" id="ARBA00008520"/>
    </source>
</evidence>
<dbReference type="InterPro" id="IPR006059">
    <property type="entry name" value="SBP"/>
</dbReference>
<keyword evidence="6" id="KW-0762">Sugar transport</keyword>
<dbReference type="PANTHER" id="PTHR43649">
    <property type="entry name" value="ARABINOSE-BINDING PROTEIN-RELATED"/>
    <property type="match status" value="1"/>
</dbReference>
<dbReference type="Proteomes" id="UP001242480">
    <property type="component" value="Unassembled WGS sequence"/>
</dbReference>
<dbReference type="Pfam" id="PF13416">
    <property type="entry name" value="SBP_bac_8"/>
    <property type="match status" value="1"/>
</dbReference>
<evidence type="ECO:0000256" key="4">
    <source>
        <dbReference type="ARBA" id="ARBA00022729"/>
    </source>
</evidence>
<protein>
    <submittedName>
        <fullName evidence="6">Multiple sugar transport system substrate-binding protein</fullName>
    </submittedName>
</protein>
<accession>A0ABU0JLA3</accession>
<comment type="caution">
    <text evidence="6">The sequence shown here is derived from an EMBL/GenBank/DDBJ whole genome shotgun (WGS) entry which is preliminary data.</text>
</comment>
<evidence type="ECO:0000256" key="3">
    <source>
        <dbReference type="ARBA" id="ARBA00022448"/>
    </source>
</evidence>
<gene>
    <name evidence="6" type="ORF">QO011_007430</name>
</gene>
<dbReference type="RefSeq" id="WP_307283937.1">
    <property type="nucleotide sequence ID" value="NZ_JAUSVX010000022.1"/>
</dbReference>
<evidence type="ECO:0000256" key="1">
    <source>
        <dbReference type="ARBA" id="ARBA00004418"/>
    </source>
</evidence>
<dbReference type="EMBL" id="JAUSVX010000022">
    <property type="protein sequence ID" value="MDQ0474390.1"/>
    <property type="molecule type" value="Genomic_DNA"/>
</dbReference>
<keyword evidence="3" id="KW-0813">Transport</keyword>
<reference evidence="6 7" key="1">
    <citation type="submission" date="2023-07" db="EMBL/GenBank/DDBJ databases">
        <title>Genomic Encyclopedia of Type Strains, Phase IV (KMG-IV): sequencing the most valuable type-strain genomes for metagenomic binning, comparative biology and taxonomic classification.</title>
        <authorList>
            <person name="Goeker M."/>
        </authorList>
    </citation>
    <scope>NUCLEOTIDE SEQUENCE [LARGE SCALE GENOMIC DNA]</scope>
    <source>
        <strain evidence="6 7">DSM 19619</strain>
    </source>
</reference>
<dbReference type="Gene3D" id="3.40.190.10">
    <property type="entry name" value="Periplasmic binding protein-like II"/>
    <property type="match status" value="2"/>
</dbReference>
<keyword evidence="4" id="KW-0732">Signal</keyword>
<dbReference type="SUPFAM" id="SSF53850">
    <property type="entry name" value="Periplasmic binding protein-like II"/>
    <property type="match status" value="1"/>
</dbReference>
<dbReference type="PANTHER" id="PTHR43649:SF34">
    <property type="entry name" value="ABC TRANSPORTER PERIPLASMIC-BINDING PROTEIN YCJN-RELATED"/>
    <property type="match status" value="1"/>
</dbReference>
<comment type="subcellular location">
    <subcellularLocation>
        <location evidence="1">Periplasm</location>
    </subcellularLocation>
</comment>
<evidence type="ECO:0000313" key="6">
    <source>
        <dbReference type="EMBL" id="MDQ0474390.1"/>
    </source>
</evidence>
<keyword evidence="7" id="KW-1185">Reference proteome</keyword>
<name>A0ABU0JLA3_9HYPH</name>
<proteinExistence type="inferred from homology"/>
<sequence>MSRAKTVWTMRRRKPGLEAGHVHGRRRGAPARLLAGAALLAAGLGAGAPAGAETLTFSVMASGTYDKAAAGLAPAFEARTGAKTVIAAFPWAILRQNNITDVVTGTNQYQVMSGGFYLVDIYPHFVPLGDRIKQDKLADGMIPGLMDPGRSEYFNGQQIGFPYGTDVYGVMVNDDLLKRAGVEASFKTWSDFLAACPTIESKLPGVACFSHPTGSPEQISAIFLGAYAGTFINAAGRYELDTAKAAAAGKLLAELWKHLPKQGSAMSFDEANAAFRDGKAAMLVTWPSFANKFLDEDASPIKGHWHQVSFPGPGFPYLSQWQLFLVDSAPDKDLAWAWIKTFAGPENARQNYERFGIGSPWKALYEDPELKAAHAHDWPARLADLPRAQNPVLSGEALDFLNNTLQDIANGRVSPEDGVAAINAAWANFPVPPTLMETARSVGAVAAR</sequence>
<organism evidence="6 7">
    <name type="scientific">Labrys wisconsinensis</name>
    <dbReference type="NCBI Taxonomy" id="425677"/>
    <lineage>
        <taxon>Bacteria</taxon>
        <taxon>Pseudomonadati</taxon>
        <taxon>Pseudomonadota</taxon>
        <taxon>Alphaproteobacteria</taxon>
        <taxon>Hyphomicrobiales</taxon>
        <taxon>Xanthobacteraceae</taxon>
        <taxon>Labrys</taxon>
    </lineage>
</organism>
<comment type="similarity">
    <text evidence="2">Belongs to the bacterial solute-binding protein 1 family.</text>
</comment>
<evidence type="ECO:0000256" key="5">
    <source>
        <dbReference type="ARBA" id="ARBA00022764"/>
    </source>
</evidence>